<accession>A0A8B2NTA7</accession>
<dbReference type="Proteomes" id="UP000249590">
    <property type="component" value="Unassembled WGS sequence"/>
</dbReference>
<dbReference type="Pfam" id="PF09851">
    <property type="entry name" value="SHOCT"/>
    <property type="match status" value="1"/>
</dbReference>
<evidence type="ECO:0000259" key="2">
    <source>
        <dbReference type="Pfam" id="PF09851"/>
    </source>
</evidence>
<evidence type="ECO:0000313" key="4">
    <source>
        <dbReference type="Proteomes" id="UP000249590"/>
    </source>
</evidence>
<keyword evidence="1" id="KW-1133">Transmembrane helix</keyword>
<organism evidence="3 4">
    <name type="scientific">Acuticoccus sediminis</name>
    <dbReference type="NCBI Taxonomy" id="2184697"/>
    <lineage>
        <taxon>Bacteria</taxon>
        <taxon>Pseudomonadati</taxon>
        <taxon>Pseudomonadota</taxon>
        <taxon>Alphaproteobacteria</taxon>
        <taxon>Hyphomicrobiales</taxon>
        <taxon>Amorphaceae</taxon>
        <taxon>Acuticoccus</taxon>
    </lineage>
</organism>
<keyword evidence="4" id="KW-1185">Reference proteome</keyword>
<reference evidence="3 4" key="1">
    <citation type="submission" date="2018-05" db="EMBL/GenBank/DDBJ databases">
        <title>Acuticoccus sediminis sp. nov., isolated from deep-sea sediment of Indian Ocean.</title>
        <authorList>
            <person name="Liu X."/>
            <person name="Lai Q."/>
            <person name="Du Y."/>
            <person name="Sun F."/>
            <person name="Zhang X."/>
            <person name="Wang S."/>
            <person name="Shao Z."/>
        </authorList>
    </citation>
    <scope>NUCLEOTIDE SEQUENCE [LARGE SCALE GENOMIC DNA]</scope>
    <source>
        <strain evidence="3 4">PTG4-2</strain>
    </source>
</reference>
<keyword evidence="1" id="KW-0812">Transmembrane</keyword>
<sequence length="131" mass="14711">MNSFPRSERARHGRAMEGLRMKRLKAVGPAAAAAWAPLPALAQAAADRPTYWHSGWDWGWGHMFFGSLMMILFWGGLILVILLAVRWLGGGTSHGAGSPSVRRPLDILQERFARGEIDQEEFEKRRRLLSD</sequence>
<protein>
    <recommendedName>
        <fullName evidence="2">SHOCT domain-containing protein</fullName>
    </recommendedName>
</protein>
<dbReference type="AlphaFoldDB" id="A0A8B2NTA7"/>
<proteinExistence type="predicted"/>
<keyword evidence="1" id="KW-0472">Membrane</keyword>
<name>A0A8B2NTA7_9HYPH</name>
<evidence type="ECO:0000313" key="3">
    <source>
        <dbReference type="EMBL" id="RAI01498.1"/>
    </source>
</evidence>
<feature type="transmembrane region" description="Helical" evidence="1">
    <location>
        <begin position="60"/>
        <end position="85"/>
    </location>
</feature>
<gene>
    <name evidence="3" type="ORF">DLJ53_08680</name>
</gene>
<evidence type="ECO:0000256" key="1">
    <source>
        <dbReference type="SAM" id="Phobius"/>
    </source>
</evidence>
<feature type="domain" description="SHOCT" evidence="2">
    <location>
        <begin position="104"/>
        <end position="129"/>
    </location>
</feature>
<dbReference type="InterPro" id="IPR018649">
    <property type="entry name" value="SHOCT"/>
</dbReference>
<comment type="caution">
    <text evidence="3">The sequence shown here is derived from an EMBL/GenBank/DDBJ whole genome shotgun (WGS) entry which is preliminary data.</text>
</comment>
<dbReference type="EMBL" id="QHHQ01000002">
    <property type="protein sequence ID" value="RAI01498.1"/>
    <property type="molecule type" value="Genomic_DNA"/>
</dbReference>